<evidence type="ECO:0000256" key="1">
    <source>
        <dbReference type="SAM" id="Coils"/>
    </source>
</evidence>
<name>A0A1I7UF24_9PELO</name>
<dbReference type="AlphaFoldDB" id="A0A1I7UF24"/>
<proteinExistence type="predicted"/>
<keyword evidence="1" id="KW-0175">Coiled coil</keyword>
<accession>A0A1I7UF24</accession>
<feature type="compositionally biased region" description="Basic and acidic residues" evidence="2">
    <location>
        <begin position="27"/>
        <end position="39"/>
    </location>
</feature>
<evidence type="ECO:0000313" key="3">
    <source>
        <dbReference type="Proteomes" id="UP000095282"/>
    </source>
</evidence>
<evidence type="ECO:0000313" key="4">
    <source>
        <dbReference type="WBParaSite" id="Csp11.Scaffold629.g8671.t1"/>
    </source>
</evidence>
<dbReference type="Proteomes" id="UP000095282">
    <property type="component" value="Unplaced"/>
</dbReference>
<feature type="coiled-coil region" evidence="1">
    <location>
        <begin position="214"/>
        <end position="241"/>
    </location>
</feature>
<dbReference type="WBParaSite" id="Csp11.Scaffold629.g8671.t1">
    <property type="protein sequence ID" value="Csp11.Scaffold629.g8671.t1"/>
    <property type="gene ID" value="Csp11.Scaffold629.g8671"/>
</dbReference>
<feature type="region of interest" description="Disordered" evidence="2">
    <location>
        <begin position="1"/>
        <end position="39"/>
    </location>
</feature>
<sequence length="260" mass="29204">MAPTKISRPASMKSSKKVNPAPKKSRATSEKGSARSENKKFIVVELPDDKFPIKEHSKDLVEWDDTEVDLSPALEANLKNHPECRKLLDRYRKALSSRTPVSLRVMADDLHAKIGDTLYEIDVLSITAKGKVRLGWKIREEKEEAVAPTVRHQDLADAVQDQAFWPRLEQAISAAKAQERALGADEALNEFADRLIENSTREAWCSMDFGVRTMRTIETAMNALRERYEAELRNCAAAKATLLDGNTVDINVAAQLFRML</sequence>
<evidence type="ECO:0000256" key="2">
    <source>
        <dbReference type="SAM" id="MobiDB-lite"/>
    </source>
</evidence>
<organism evidence="3 4">
    <name type="scientific">Caenorhabditis tropicalis</name>
    <dbReference type="NCBI Taxonomy" id="1561998"/>
    <lineage>
        <taxon>Eukaryota</taxon>
        <taxon>Metazoa</taxon>
        <taxon>Ecdysozoa</taxon>
        <taxon>Nematoda</taxon>
        <taxon>Chromadorea</taxon>
        <taxon>Rhabditida</taxon>
        <taxon>Rhabditina</taxon>
        <taxon>Rhabditomorpha</taxon>
        <taxon>Rhabditoidea</taxon>
        <taxon>Rhabditidae</taxon>
        <taxon>Peloderinae</taxon>
        <taxon>Caenorhabditis</taxon>
    </lineage>
</organism>
<keyword evidence="3" id="KW-1185">Reference proteome</keyword>
<reference evidence="4" key="1">
    <citation type="submission" date="2016-11" db="UniProtKB">
        <authorList>
            <consortium name="WormBaseParasite"/>
        </authorList>
    </citation>
    <scope>IDENTIFICATION</scope>
</reference>
<protein>
    <submittedName>
        <fullName evidence="4">ELM2 domain-containing protein</fullName>
    </submittedName>
</protein>